<dbReference type="Gene3D" id="3.40.630.30">
    <property type="match status" value="1"/>
</dbReference>
<dbReference type="PANTHER" id="PTHR43877:SF1">
    <property type="entry name" value="ACETYLTRANSFERASE"/>
    <property type="match status" value="1"/>
</dbReference>
<dbReference type="InterPro" id="IPR050832">
    <property type="entry name" value="Bact_Acetyltransf"/>
</dbReference>
<dbReference type="CDD" id="cd04301">
    <property type="entry name" value="NAT_SF"/>
    <property type="match status" value="1"/>
</dbReference>
<dbReference type="EMBL" id="JACXIZ010000012">
    <property type="protein sequence ID" value="MBD2844816.1"/>
    <property type="molecule type" value="Genomic_DNA"/>
</dbReference>
<gene>
    <name evidence="4" type="ORF">IDH44_06400</name>
</gene>
<dbReference type="Pfam" id="PF00583">
    <property type="entry name" value="Acetyltransf_1"/>
    <property type="match status" value="1"/>
</dbReference>
<comment type="caution">
    <text evidence="4">The sequence shown here is derived from an EMBL/GenBank/DDBJ whole genome shotgun (WGS) entry which is preliminary data.</text>
</comment>
<evidence type="ECO:0000313" key="5">
    <source>
        <dbReference type="Proteomes" id="UP000621560"/>
    </source>
</evidence>
<evidence type="ECO:0000256" key="2">
    <source>
        <dbReference type="ARBA" id="ARBA00023315"/>
    </source>
</evidence>
<dbReference type="InterPro" id="IPR000182">
    <property type="entry name" value="GNAT_dom"/>
</dbReference>
<reference evidence="4" key="1">
    <citation type="submission" date="2020-09" db="EMBL/GenBank/DDBJ databases">
        <title>A novel bacterium of genus Paenibacillus, isolated from South China Sea.</title>
        <authorList>
            <person name="Huang H."/>
            <person name="Mo K."/>
            <person name="Hu Y."/>
        </authorList>
    </citation>
    <scope>NUCLEOTIDE SEQUENCE</scope>
    <source>
        <strain evidence="4">IB182496</strain>
    </source>
</reference>
<proteinExistence type="predicted"/>
<dbReference type="GO" id="GO:0016747">
    <property type="term" value="F:acyltransferase activity, transferring groups other than amino-acyl groups"/>
    <property type="evidence" value="ECO:0007669"/>
    <property type="project" value="InterPro"/>
</dbReference>
<evidence type="ECO:0000313" key="4">
    <source>
        <dbReference type="EMBL" id="MBD2844816.1"/>
    </source>
</evidence>
<dbReference type="Proteomes" id="UP000621560">
    <property type="component" value="Unassembled WGS sequence"/>
</dbReference>
<name>A0A927GR06_9BACL</name>
<evidence type="ECO:0000259" key="3">
    <source>
        <dbReference type="PROSITE" id="PS51186"/>
    </source>
</evidence>
<dbReference type="AlphaFoldDB" id="A0A927GR06"/>
<dbReference type="PROSITE" id="PS51186">
    <property type="entry name" value="GNAT"/>
    <property type="match status" value="1"/>
</dbReference>
<feature type="domain" description="N-acetyltransferase" evidence="3">
    <location>
        <begin position="1"/>
        <end position="155"/>
    </location>
</feature>
<protein>
    <submittedName>
        <fullName evidence="4">GNAT family N-acetyltransferase</fullName>
    </submittedName>
</protein>
<accession>A0A927GR06</accession>
<dbReference type="PANTHER" id="PTHR43877">
    <property type="entry name" value="AMINOALKYLPHOSPHONATE N-ACETYLTRANSFERASE-RELATED-RELATED"/>
    <property type="match status" value="1"/>
</dbReference>
<sequence length="155" mass="18057">MKIRWAEESDIEALILMRWEFTVEDKPETRDEFELFATECRAFLKEAIHGGRWLIWVADQDGLLAAHVYVQLVDKVPRPGRTTYPYGYLTNVYTDPDFRSRGIGGYLVEAVKQWAKENHIEFLVVWPSKRARDFYARHGFEPAGEAMELHPPAGR</sequence>
<evidence type="ECO:0000256" key="1">
    <source>
        <dbReference type="ARBA" id="ARBA00022679"/>
    </source>
</evidence>
<dbReference type="SUPFAM" id="SSF55729">
    <property type="entry name" value="Acyl-CoA N-acyltransferases (Nat)"/>
    <property type="match status" value="1"/>
</dbReference>
<dbReference type="InterPro" id="IPR016181">
    <property type="entry name" value="Acyl_CoA_acyltransferase"/>
</dbReference>
<keyword evidence="5" id="KW-1185">Reference proteome</keyword>
<organism evidence="4 5">
    <name type="scientific">Paenibacillus sabuli</name>
    <dbReference type="NCBI Taxonomy" id="2772509"/>
    <lineage>
        <taxon>Bacteria</taxon>
        <taxon>Bacillati</taxon>
        <taxon>Bacillota</taxon>
        <taxon>Bacilli</taxon>
        <taxon>Bacillales</taxon>
        <taxon>Paenibacillaceae</taxon>
        <taxon>Paenibacillus</taxon>
    </lineage>
</organism>
<dbReference type="RefSeq" id="WP_190915834.1">
    <property type="nucleotide sequence ID" value="NZ_JACXIZ010000012.1"/>
</dbReference>
<keyword evidence="1" id="KW-0808">Transferase</keyword>
<keyword evidence="2" id="KW-0012">Acyltransferase</keyword>